<dbReference type="InterPro" id="IPR014718">
    <property type="entry name" value="GH-type_carb-bd"/>
</dbReference>
<proteinExistence type="predicted"/>
<dbReference type="PANTHER" id="PTHR11122">
    <property type="entry name" value="APOSPORY-ASSOCIATED PROTEIN C-RELATED"/>
    <property type="match status" value="1"/>
</dbReference>
<protein>
    <submittedName>
        <fullName evidence="1">Aldose epimerase</fullName>
    </submittedName>
</protein>
<evidence type="ECO:0000313" key="2">
    <source>
        <dbReference type="Proteomes" id="UP001526143"/>
    </source>
</evidence>
<dbReference type="RefSeq" id="WP_263745569.1">
    <property type="nucleotide sequence ID" value="NZ_JAOWRF010000164.1"/>
</dbReference>
<dbReference type="SUPFAM" id="SSF74650">
    <property type="entry name" value="Galactose mutarotase-like"/>
    <property type="match status" value="1"/>
</dbReference>
<dbReference type="EMBL" id="JAOWRF010000164">
    <property type="protein sequence ID" value="MCV3214031.1"/>
    <property type="molecule type" value="Genomic_DNA"/>
</dbReference>
<dbReference type="InterPro" id="IPR011013">
    <property type="entry name" value="Gal_mutarotase_sf_dom"/>
</dbReference>
<name>A0ABT3AY28_9CYAN</name>
<dbReference type="Gene3D" id="2.70.98.10">
    <property type="match status" value="1"/>
</dbReference>
<sequence length="292" mass="33347">MFAIALQEQQYKTYVLTDESTNSQLEVIPERGGIITKWRVNGEEIFYLDAERLTNPELSVRGGNPILFPICGNLPDNTYTCEGKQYTLKQHGFARDLPWDVTNQVTQDKASLTVVLNSNEQTRAVYPFDFELAFTYQIQGNTLEVQQNYTNKSSEPMPFSFGFHPYFASCDKTQLEFEIPSSEYQDQKTKEMHSFNGNFDFNRDEIDVAFKQLTSQSASVIDHSRKLKLTLDYDDAFPILVFWTLKGKDFYCLEPWSASRNSINTGEHLTILEPGASCSASMKLTANFFSTP</sequence>
<dbReference type="InterPro" id="IPR008183">
    <property type="entry name" value="Aldose_1/G6P_1-epimerase"/>
</dbReference>
<reference evidence="1 2" key="1">
    <citation type="submission" date="2022-10" db="EMBL/GenBank/DDBJ databases">
        <title>Identification of biosynthetic pathway for the production of the potent trypsin inhibitor radiosumin.</title>
        <authorList>
            <person name="Fewer D.P."/>
            <person name="Delbaje E."/>
            <person name="Ouyang X."/>
            <person name="Agostino P.D."/>
            <person name="Wahlsten M."/>
            <person name="Jokela J."/>
            <person name="Permi P."/>
            <person name="Haapaniemi E."/>
            <person name="Koistinen H."/>
        </authorList>
    </citation>
    <scope>NUCLEOTIDE SEQUENCE [LARGE SCALE GENOMIC DNA]</scope>
    <source>
        <strain evidence="1 2">NIES-515</strain>
    </source>
</reference>
<dbReference type="Pfam" id="PF01263">
    <property type="entry name" value="Aldose_epim"/>
    <property type="match status" value="1"/>
</dbReference>
<dbReference type="PANTHER" id="PTHR11122:SF13">
    <property type="entry name" value="GLUCOSE-6-PHOSPHATE 1-EPIMERASE"/>
    <property type="match status" value="1"/>
</dbReference>
<organism evidence="1 2">
    <name type="scientific">Plectonema radiosum NIES-515</name>
    <dbReference type="NCBI Taxonomy" id="2986073"/>
    <lineage>
        <taxon>Bacteria</taxon>
        <taxon>Bacillati</taxon>
        <taxon>Cyanobacteriota</taxon>
        <taxon>Cyanophyceae</taxon>
        <taxon>Oscillatoriophycideae</taxon>
        <taxon>Oscillatoriales</taxon>
        <taxon>Microcoleaceae</taxon>
        <taxon>Plectonema</taxon>
    </lineage>
</organism>
<dbReference type="Proteomes" id="UP001526143">
    <property type="component" value="Unassembled WGS sequence"/>
</dbReference>
<accession>A0ABT3AY28</accession>
<comment type="caution">
    <text evidence="1">The sequence shown here is derived from an EMBL/GenBank/DDBJ whole genome shotgun (WGS) entry which is preliminary data.</text>
</comment>
<keyword evidence="2" id="KW-1185">Reference proteome</keyword>
<gene>
    <name evidence="1" type="ORF">OGM63_10985</name>
</gene>
<dbReference type="CDD" id="cd09025">
    <property type="entry name" value="Aldose_epim_Slr1438"/>
    <property type="match status" value="1"/>
</dbReference>
<evidence type="ECO:0000313" key="1">
    <source>
        <dbReference type="EMBL" id="MCV3214031.1"/>
    </source>
</evidence>